<comment type="subunit">
    <text evidence="2">Monomer.</text>
</comment>
<evidence type="ECO:0000259" key="3">
    <source>
        <dbReference type="PROSITE" id="PS50206"/>
    </source>
</evidence>
<keyword evidence="2 4" id="KW-0808">Transferase</keyword>
<dbReference type="RefSeq" id="WP_322521466.1">
    <property type="nucleotide sequence ID" value="NZ_CP140153.1"/>
</dbReference>
<keyword evidence="1 2" id="KW-0711">Selenium</keyword>
<dbReference type="NCBIfam" id="TIGR03167">
    <property type="entry name" value="tRNA_sel_U_synt"/>
    <property type="match status" value="1"/>
</dbReference>
<dbReference type="EC" id="2.9.1.3" evidence="2"/>
<dbReference type="EMBL" id="CP140153">
    <property type="protein sequence ID" value="WQH16474.1"/>
    <property type="molecule type" value="Genomic_DNA"/>
</dbReference>
<comment type="function">
    <text evidence="2">Involved in the post-transcriptional modification of the uridine at the wobble position (U34) of tRNA(Lys), tRNA(Glu) and tRNA(Gln). Catalyzes the conversion of 2-thiouridine (S2U-RNA) to 2-selenouridine (Se2U-RNA). Acts in a two-step process involving geranylation of 2-thiouridine (S2U) to S-geranyl-2-thiouridine (geS2U) and subsequent selenation of the latter derivative to 2-selenouridine (Se2U) in the tRNA chain.</text>
</comment>
<name>A0ABZ0YYM1_9GAMM</name>
<comment type="catalytic activity">
    <reaction evidence="2">
        <text>5-methylaminomethyl-2-thiouridine(34) in tRNA + selenophosphate + (2E)-geranyl diphosphate + H2O + H(+) = 5-methylaminomethyl-2-selenouridine(34) in tRNA + (2E)-thiogeraniol + phosphate + diphosphate</text>
        <dbReference type="Rhea" id="RHEA:42716"/>
        <dbReference type="Rhea" id="RHEA-COMP:10195"/>
        <dbReference type="Rhea" id="RHEA-COMP:10196"/>
        <dbReference type="ChEBI" id="CHEBI:15377"/>
        <dbReference type="ChEBI" id="CHEBI:15378"/>
        <dbReference type="ChEBI" id="CHEBI:16144"/>
        <dbReference type="ChEBI" id="CHEBI:33019"/>
        <dbReference type="ChEBI" id="CHEBI:43474"/>
        <dbReference type="ChEBI" id="CHEBI:58057"/>
        <dbReference type="ChEBI" id="CHEBI:74455"/>
        <dbReference type="ChEBI" id="CHEBI:82743"/>
        <dbReference type="ChEBI" id="CHEBI:143703"/>
        <dbReference type="EC" id="2.9.1.3"/>
    </reaction>
</comment>
<dbReference type="NCBIfam" id="NF008751">
    <property type="entry name" value="PRK11784.1-3"/>
    <property type="match status" value="1"/>
</dbReference>
<evidence type="ECO:0000313" key="4">
    <source>
        <dbReference type="EMBL" id="WQH16474.1"/>
    </source>
</evidence>
<dbReference type="Gene3D" id="3.40.250.10">
    <property type="entry name" value="Rhodanese-like domain"/>
    <property type="match status" value="1"/>
</dbReference>
<dbReference type="Proteomes" id="UP001327459">
    <property type="component" value="Chromosome"/>
</dbReference>
<sequence length="379" mass="42537">MSGRVDLPLVTDMASVFLDDRPLLDVRAPVEFAQGAFPGAKNRPLLTDEERHQVGIRYKEAGQDAAIALGYELVDAQEKARRVAEWQAFAAAHPDGLLYCFRGGLRSRLTQQMLFDEAGITYPRVAGGYKAMRRFLLDALETQAVDAPLIMLGGRTGVGKTPFLTRFERHLDLEGRARHKGSAFGREPEPQPMPIDFENQVAIDLLRLRQRSPDEPILVEDEGKMVGARLVPPTLFERMRVSPLVVIERPLDERVEQSLKDYIIDLEAGYRRVLATDASGASAQVREHILGAIDRVAKRLGGVRHAKVRGMAEEALDAWYGRDDVQGLRDLIRVMLVEYYDPMYDYQLANKRDRIAFSGPPEAVAEELIARGLRPQRPI</sequence>
<protein>
    <recommendedName>
        <fullName evidence="2">tRNA 2-selenouridine synthase</fullName>
        <ecNumber evidence="2">2.9.1.3</ecNumber>
    </recommendedName>
</protein>
<dbReference type="InterPro" id="IPR036873">
    <property type="entry name" value="Rhodanese-like_dom_sf"/>
</dbReference>
<dbReference type="PROSITE" id="PS50206">
    <property type="entry name" value="RHODANESE_3"/>
    <property type="match status" value="1"/>
</dbReference>
<dbReference type="InterPro" id="IPR001763">
    <property type="entry name" value="Rhodanese-like_dom"/>
</dbReference>
<proteinExistence type="inferred from homology"/>
<comment type="catalytic activity">
    <reaction evidence="2">
        <text>5-methylaminomethyl-2-(Se-phospho)selenouridine(34) in tRNA + H2O = 5-methylaminomethyl-2-selenouridine(34) in tRNA + phosphate</text>
        <dbReference type="Rhea" id="RHEA:60176"/>
        <dbReference type="Rhea" id="RHEA-COMP:10196"/>
        <dbReference type="Rhea" id="RHEA-COMP:15523"/>
        <dbReference type="ChEBI" id="CHEBI:15377"/>
        <dbReference type="ChEBI" id="CHEBI:43474"/>
        <dbReference type="ChEBI" id="CHEBI:82743"/>
        <dbReference type="ChEBI" id="CHEBI:143702"/>
    </reaction>
</comment>
<evidence type="ECO:0000256" key="1">
    <source>
        <dbReference type="ARBA" id="ARBA00023266"/>
    </source>
</evidence>
<dbReference type="PANTHER" id="PTHR30401:SF0">
    <property type="entry name" value="TRNA 2-SELENOURIDINE SYNTHASE"/>
    <property type="match status" value="1"/>
</dbReference>
<feature type="domain" description="Rhodanese" evidence="3">
    <location>
        <begin position="17"/>
        <end position="141"/>
    </location>
</feature>
<dbReference type="SMART" id="SM00450">
    <property type="entry name" value="RHOD"/>
    <property type="match status" value="1"/>
</dbReference>
<dbReference type="PANTHER" id="PTHR30401">
    <property type="entry name" value="TRNA 2-SELENOURIDINE SYNTHASE"/>
    <property type="match status" value="1"/>
</dbReference>
<keyword evidence="5" id="KW-1185">Reference proteome</keyword>
<dbReference type="InterPro" id="IPR017582">
    <property type="entry name" value="SelU"/>
</dbReference>
<dbReference type="InterPro" id="IPR058840">
    <property type="entry name" value="AAA_SelU"/>
</dbReference>
<dbReference type="SUPFAM" id="SSF52821">
    <property type="entry name" value="Rhodanese/Cell cycle control phosphatase"/>
    <property type="match status" value="1"/>
</dbReference>
<dbReference type="SUPFAM" id="SSF52540">
    <property type="entry name" value="P-loop containing nucleoside triphosphate hydrolases"/>
    <property type="match status" value="1"/>
</dbReference>
<dbReference type="Pfam" id="PF26341">
    <property type="entry name" value="AAA_SelU"/>
    <property type="match status" value="1"/>
</dbReference>
<feature type="active site" description="S-selanylcysteine intermediate" evidence="2">
    <location>
        <position position="100"/>
    </location>
</feature>
<evidence type="ECO:0000313" key="5">
    <source>
        <dbReference type="Proteomes" id="UP001327459"/>
    </source>
</evidence>
<evidence type="ECO:0000256" key="2">
    <source>
        <dbReference type="HAMAP-Rule" id="MF_01622"/>
    </source>
</evidence>
<comment type="catalytic activity">
    <reaction evidence="2">
        <text>5-methylaminomethyl-S-(2E)-geranyl-thiouridine(34) in tRNA + selenophosphate + H(+) = 5-methylaminomethyl-2-(Se-phospho)selenouridine(34) in tRNA + (2E)-thiogeraniol</text>
        <dbReference type="Rhea" id="RHEA:60172"/>
        <dbReference type="Rhea" id="RHEA-COMP:14654"/>
        <dbReference type="Rhea" id="RHEA-COMP:15523"/>
        <dbReference type="ChEBI" id="CHEBI:15378"/>
        <dbReference type="ChEBI" id="CHEBI:16144"/>
        <dbReference type="ChEBI" id="CHEBI:140632"/>
        <dbReference type="ChEBI" id="CHEBI:143702"/>
        <dbReference type="ChEBI" id="CHEBI:143703"/>
    </reaction>
</comment>
<organism evidence="4 5">
    <name type="scientific">Guyparkeria halophila</name>
    <dbReference type="NCBI Taxonomy" id="47960"/>
    <lineage>
        <taxon>Bacteria</taxon>
        <taxon>Pseudomonadati</taxon>
        <taxon>Pseudomonadota</taxon>
        <taxon>Gammaproteobacteria</taxon>
        <taxon>Chromatiales</taxon>
        <taxon>Thioalkalibacteraceae</taxon>
        <taxon>Guyparkeria</taxon>
    </lineage>
</organism>
<dbReference type="GO" id="GO:0016740">
    <property type="term" value="F:transferase activity"/>
    <property type="evidence" value="ECO:0007669"/>
    <property type="project" value="UniProtKB-KW"/>
</dbReference>
<gene>
    <name evidence="4" type="primary">mnmH</name>
    <name evidence="2" type="synonym">selU</name>
    <name evidence="4" type="ORF">SR882_00840</name>
</gene>
<accession>A0ABZ0YYM1</accession>
<dbReference type="InterPro" id="IPR027417">
    <property type="entry name" value="P-loop_NTPase"/>
</dbReference>
<comment type="catalytic activity">
    <reaction evidence="2">
        <text>5-methylaminomethyl-2-thiouridine(34) in tRNA + (2E)-geranyl diphosphate = 5-methylaminomethyl-S-(2E)-geranyl-thiouridine(34) in tRNA + diphosphate</text>
        <dbReference type="Rhea" id="RHEA:14085"/>
        <dbReference type="Rhea" id="RHEA-COMP:10195"/>
        <dbReference type="Rhea" id="RHEA-COMP:14654"/>
        <dbReference type="ChEBI" id="CHEBI:33019"/>
        <dbReference type="ChEBI" id="CHEBI:58057"/>
        <dbReference type="ChEBI" id="CHEBI:74455"/>
        <dbReference type="ChEBI" id="CHEBI:140632"/>
    </reaction>
</comment>
<comment type="similarity">
    <text evidence="2">Belongs to the SelU family.</text>
</comment>
<dbReference type="HAMAP" id="MF_01622">
    <property type="entry name" value="tRNA_sel_U_synth"/>
    <property type="match status" value="1"/>
</dbReference>
<reference evidence="4 5" key="1">
    <citation type="submission" date="2023-11" db="EMBL/GenBank/DDBJ databases">
        <title>MicrobeMod: A computational toolkit for identifying prokaryotic methylation and restriction-modification with nanopore sequencing.</title>
        <authorList>
            <person name="Crits-Christoph A."/>
            <person name="Kang S.C."/>
            <person name="Lee H."/>
            <person name="Ostrov N."/>
        </authorList>
    </citation>
    <scope>NUCLEOTIDE SEQUENCE [LARGE SCALE GENOMIC DNA]</scope>
    <source>
        <strain evidence="4 5">ATCC 49870</strain>
    </source>
</reference>